<dbReference type="STRING" id="407036.SAMN05216243_2774"/>
<dbReference type="RefSeq" id="WP_175559357.1">
    <property type="nucleotide sequence ID" value="NZ_FNFL01000005.1"/>
</dbReference>
<evidence type="ECO:0000313" key="2">
    <source>
        <dbReference type="Proteomes" id="UP000198694"/>
    </source>
</evidence>
<gene>
    <name evidence="1" type="ORF">SAMN05216243_2774</name>
</gene>
<dbReference type="AlphaFoldDB" id="A0A1G9B261"/>
<dbReference type="Proteomes" id="UP000198694">
    <property type="component" value="Unassembled WGS sequence"/>
</dbReference>
<name>A0A1G9B261_9BACI</name>
<reference evidence="1 2" key="1">
    <citation type="submission" date="2016-10" db="EMBL/GenBank/DDBJ databases">
        <authorList>
            <person name="de Groot N.N."/>
        </authorList>
    </citation>
    <scope>NUCLEOTIDE SEQUENCE [LARGE SCALE GENOMIC DNA]</scope>
    <source>
        <strain evidence="1 2">CGMCC 1.6502</strain>
    </source>
</reference>
<accession>A0A1G9B261</accession>
<evidence type="ECO:0000313" key="1">
    <source>
        <dbReference type="EMBL" id="SDK33649.1"/>
    </source>
</evidence>
<keyword evidence="2" id="KW-1185">Reference proteome</keyword>
<organism evidence="1 2">
    <name type="scientific">Sediminibacillus albus</name>
    <dbReference type="NCBI Taxonomy" id="407036"/>
    <lineage>
        <taxon>Bacteria</taxon>
        <taxon>Bacillati</taxon>
        <taxon>Bacillota</taxon>
        <taxon>Bacilli</taxon>
        <taxon>Bacillales</taxon>
        <taxon>Bacillaceae</taxon>
        <taxon>Sediminibacillus</taxon>
    </lineage>
</organism>
<protein>
    <submittedName>
        <fullName evidence="1">Uncharacterized protein</fullName>
    </submittedName>
</protein>
<sequence length="53" mass="6001">MSGYTNYKNYKLIMLIEKFQSRYAAMNEAGEQAKLRNDLAAKSVSESEVHDGV</sequence>
<dbReference type="EMBL" id="FNFL01000005">
    <property type="protein sequence ID" value="SDK33649.1"/>
    <property type="molecule type" value="Genomic_DNA"/>
</dbReference>
<proteinExistence type="predicted"/>